<sequence length="315" mass="34485">MPGPEVREVEHEITVAAPAKDVYQLLVEVEDWPAMFPPSVHVERVEQDGEHERIRICATANGAAKRWTSIRRLLPDQGVIEFRQEKSSPPVAGMGGTWIVEPQGDELCRVRLLHDYRAVDDDPAALQWIAEAVDRNSHAELAALKTTAELGPDAAQKPFTFEDGLQIAGTAADVFAFIDQAQLWSERLPHVARVILTEETEGLQLLEMDTRSPDGSIHTTKSVRVCQRPAGTIHYKQIKLPALMTLHTGRWSFEENADGVLAVSRHTVAIDETKIAQVLGEGAGLAEARAAVRRALGTNSLSTLNHAKAHVEGGS</sequence>
<dbReference type="SUPFAM" id="SSF55961">
    <property type="entry name" value="Bet v1-like"/>
    <property type="match status" value="2"/>
</dbReference>
<gene>
    <name evidence="1" type="primary">ravK</name>
</gene>
<proteinExistence type="predicted"/>
<protein>
    <submittedName>
        <fullName evidence="1">Putative aromatase/cyclase</fullName>
    </submittedName>
</protein>
<dbReference type="AlphaFoldDB" id="D1H0K2"/>
<evidence type="ECO:0000313" key="1">
    <source>
        <dbReference type="EMBL" id="CBH32811.1"/>
    </source>
</evidence>
<accession>D1H0K2</accession>
<reference evidence="1" key="1">
    <citation type="journal article" date="2010" name="ChemBioChem">
        <title>Cloning and characterization of the ravidomycin and chrysomycin biosynthetic gene clusters.</title>
        <authorList>
            <person name="Kharel M.K."/>
            <person name="Nybo S.E."/>
            <person name="Shepherd M.D."/>
            <person name="Rohr J."/>
        </authorList>
    </citation>
    <scope>NUCLEOTIDE SEQUENCE</scope>
    <source>
        <strain evidence="1">C23201NS3</strain>
    </source>
</reference>
<dbReference type="Gene3D" id="3.30.530.20">
    <property type="match status" value="2"/>
</dbReference>
<dbReference type="EMBL" id="FN565485">
    <property type="protein sequence ID" value="CBH32811.1"/>
    <property type="molecule type" value="Genomic_DNA"/>
</dbReference>
<organism evidence="1">
    <name type="scientific">Streptomyces ravidus</name>
    <dbReference type="NCBI Taxonomy" id="691266"/>
    <lineage>
        <taxon>Bacteria</taxon>
        <taxon>Bacillati</taxon>
        <taxon>Actinomycetota</taxon>
        <taxon>Actinomycetes</taxon>
        <taxon>Kitasatosporales</taxon>
        <taxon>Streptomycetaceae</taxon>
        <taxon>Streptomyces</taxon>
    </lineage>
</organism>
<dbReference type="Pfam" id="PF10604">
    <property type="entry name" value="Polyketide_cyc2"/>
    <property type="match status" value="1"/>
</dbReference>
<dbReference type="CDD" id="cd08861">
    <property type="entry name" value="OtcD1_ARO-CYC_like"/>
    <property type="match status" value="2"/>
</dbReference>
<name>D1H0K2_9ACTN</name>
<dbReference type="InterPro" id="IPR019587">
    <property type="entry name" value="Polyketide_cyclase/dehydratase"/>
</dbReference>
<dbReference type="InterPro" id="IPR023393">
    <property type="entry name" value="START-like_dom_sf"/>
</dbReference>